<protein>
    <submittedName>
        <fullName evidence="2">Uncharacterized protein</fullName>
    </submittedName>
</protein>
<feature type="region of interest" description="Disordered" evidence="1">
    <location>
        <begin position="1"/>
        <end position="40"/>
    </location>
</feature>
<dbReference type="AlphaFoldDB" id="A0A4Z1FI94"/>
<evidence type="ECO:0000313" key="3">
    <source>
        <dbReference type="Proteomes" id="UP000297910"/>
    </source>
</evidence>
<sequence>MTNSENKRAKMTFDRVDDTNEAVAAGELPDPAGDKSDLDDSLKDMTKLQVNISGVVDCGMSLLKSVFYKKLAILNMAIKTEAKGKKEESKETDSVERSHVGIGKTGRREYGGIYKAADKDALTILSVLEMVFKTWTYGYDA</sequence>
<organism evidence="2 3">
    <name type="scientific">Botrytis paeoniae</name>
    <dbReference type="NCBI Taxonomy" id="278948"/>
    <lineage>
        <taxon>Eukaryota</taxon>
        <taxon>Fungi</taxon>
        <taxon>Dikarya</taxon>
        <taxon>Ascomycota</taxon>
        <taxon>Pezizomycotina</taxon>
        <taxon>Leotiomycetes</taxon>
        <taxon>Helotiales</taxon>
        <taxon>Sclerotiniaceae</taxon>
        <taxon>Botrytis</taxon>
    </lineage>
</organism>
<keyword evidence="3" id="KW-1185">Reference proteome</keyword>
<comment type="caution">
    <text evidence="2">The sequence shown here is derived from an EMBL/GenBank/DDBJ whole genome shotgun (WGS) entry which is preliminary data.</text>
</comment>
<feature type="compositionally biased region" description="Basic and acidic residues" evidence="1">
    <location>
        <begin position="1"/>
        <end position="18"/>
    </location>
</feature>
<evidence type="ECO:0000313" key="2">
    <source>
        <dbReference type="EMBL" id="TGO22532.1"/>
    </source>
</evidence>
<dbReference type="EMBL" id="PQXI01000164">
    <property type="protein sequence ID" value="TGO22532.1"/>
    <property type="molecule type" value="Genomic_DNA"/>
</dbReference>
<name>A0A4Z1FI94_9HELO</name>
<gene>
    <name evidence="2" type="ORF">BPAE_0164g00190</name>
</gene>
<accession>A0A4Z1FI94</accession>
<reference evidence="2 3" key="1">
    <citation type="submission" date="2017-12" db="EMBL/GenBank/DDBJ databases">
        <title>Comparative genomics of Botrytis spp.</title>
        <authorList>
            <person name="Valero-Jimenez C.A."/>
            <person name="Tapia P."/>
            <person name="Veloso J."/>
            <person name="Silva-Moreno E."/>
            <person name="Staats M."/>
            <person name="Valdes J.H."/>
            <person name="Van Kan J.A.L."/>
        </authorList>
    </citation>
    <scope>NUCLEOTIDE SEQUENCE [LARGE SCALE GENOMIC DNA]</scope>
    <source>
        <strain evidence="2 3">Bp0003</strain>
    </source>
</reference>
<evidence type="ECO:0000256" key="1">
    <source>
        <dbReference type="SAM" id="MobiDB-lite"/>
    </source>
</evidence>
<dbReference type="Proteomes" id="UP000297910">
    <property type="component" value="Unassembled WGS sequence"/>
</dbReference>
<proteinExistence type="predicted"/>